<proteinExistence type="predicted"/>
<organism evidence="2 3">
    <name type="scientific">Kroppenstedtia sanguinis</name>
    <dbReference type="NCBI Taxonomy" id="1380684"/>
    <lineage>
        <taxon>Bacteria</taxon>
        <taxon>Bacillati</taxon>
        <taxon>Bacillota</taxon>
        <taxon>Bacilli</taxon>
        <taxon>Bacillales</taxon>
        <taxon>Thermoactinomycetaceae</taxon>
        <taxon>Kroppenstedtia</taxon>
    </lineage>
</organism>
<feature type="signal peptide" evidence="1">
    <location>
        <begin position="1"/>
        <end position="20"/>
    </location>
</feature>
<name>A0ABW4C8C3_9BACL</name>
<protein>
    <recommendedName>
        <fullName evidence="4">Lipoprotein</fullName>
    </recommendedName>
</protein>
<reference evidence="3" key="1">
    <citation type="journal article" date="2019" name="Int. J. Syst. Evol. Microbiol.">
        <title>The Global Catalogue of Microorganisms (GCM) 10K type strain sequencing project: providing services to taxonomists for standard genome sequencing and annotation.</title>
        <authorList>
            <consortium name="The Broad Institute Genomics Platform"/>
            <consortium name="The Broad Institute Genome Sequencing Center for Infectious Disease"/>
            <person name="Wu L."/>
            <person name="Ma J."/>
        </authorList>
    </citation>
    <scope>NUCLEOTIDE SEQUENCE [LARGE SCALE GENOMIC DNA]</scope>
    <source>
        <strain evidence="3">S1</strain>
    </source>
</reference>
<gene>
    <name evidence="2" type="ORF">ACFQ4Y_08540</name>
</gene>
<dbReference type="PROSITE" id="PS51257">
    <property type="entry name" value="PROKAR_LIPOPROTEIN"/>
    <property type="match status" value="1"/>
</dbReference>
<accession>A0ABW4C8C3</accession>
<dbReference type="RefSeq" id="WP_380164566.1">
    <property type="nucleotide sequence ID" value="NZ_JBHTNU010000006.1"/>
</dbReference>
<keyword evidence="1" id="KW-0732">Signal</keyword>
<sequence>MKKGLCSLFLVMLAMTACMSLDQTQTLPNDNTAKNVGFVIQEEMKVENNHHPLLEKGKEIADSENSFQTAVGFIPDKEFSKRVKVMDDKVRIIENKNGKKMITGRLIIDNGTQKELRYQSLFLQGNDVKEHKTMGGKWKKALVIQVKPKSSSIIPIQIKWNPNGANELTVFPLDQSNHVLYDGSHLGLNRFFVQNGKVSIHRSLIEKQSFNMPQNINDDSISLLPILIPKGNKKAIQSQVKSKEKGCIANEKLKSIDISPVPYNTQVDVLWVDEYGNSKIIKEGVDIRENKKTSIFLPNHLIKKIYEMKQRQFILVFSNRANEMLADIKALNQQKKPYSTNYQGIVEICKRAQ</sequence>
<evidence type="ECO:0008006" key="4">
    <source>
        <dbReference type="Google" id="ProtNLM"/>
    </source>
</evidence>
<evidence type="ECO:0000256" key="1">
    <source>
        <dbReference type="SAM" id="SignalP"/>
    </source>
</evidence>
<evidence type="ECO:0000313" key="3">
    <source>
        <dbReference type="Proteomes" id="UP001597282"/>
    </source>
</evidence>
<evidence type="ECO:0000313" key="2">
    <source>
        <dbReference type="EMBL" id="MFD1426985.1"/>
    </source>
</evidence>
<dbReference type="Proteomes" id="UP001597282">
    <property type="component" value="Unassembled WGS sequence"/>
</dbReference>
<dbReference type="EMBL" id="JBHTNU010000006">
    <property type="protein sequence ID" value="MFD1426985.1"/>
    <property type="molecule type" value="Genomic_DNA"/>
</dbReference>
<comment type="caution">
    <text evidence="2">The sequence shown here is derived from an EMBL/GenBank/DDBJ whole genome shotgun (WGS) entry which is preliminary data.</text>
</comment>
<feature type="chain" id="PRO_5046125975" description="Lipoprotein" evidence="1">
    <location>
        <begin position="21"/>
        <end position="353"/>
    </location>
</feature>
<keyword evidence="3" id="KW-1185">Reference proteome</keyword>